<dbReference type="SUPFAM" id="SSF51430">
    <property type="entry name" value="NAD(P)-linked oxidoreductase"/>
    <property type="match status" value="1"/>
</dbReference>
<organism evidence="3 4">
    <name type="scientific">Rhodococcus pseudokoreensis</name>
    <dbReference type="NCBI Taxonomy" id="2811421"/>
    <lineage>
        <taxon>Bacteria</taxon>
        <taxon>Bacillati</taxon>
        <taxon>Actinomycetota</taxon>
        <taxon>Actinomycetes</taxon>
        <taxon>Mycobacteriales</taxon>
        <taxon>Nocardiaceae</taxon>
        <taxon>Rhodococcus</taxon>
    </lineage>
</organism>
<dbReference type="PANTHER" id="PTHR43364:SF4">
    <property type="entry name" value="NAD(P)-LINKED OXIDOREDUCTASE SUPERFAMILY PROTEIN"/>
    <property type="match status" value="1"/>
</dbReference>
<evidence type="ECO:0000256" key="1">
    <source>
        <dbReference type="ARBA" id="ARBA00023002"/>
    </source>
</evidence>
<dbReference type="Proteomes" id="UP000662986">
    <property type="component" value="Chromosome"/>
</dbReference>
<dbReference type="CDD" id="cd19080">
    <property type="entry name" value="AKR_AKR9A_9B"/>
    <property type="match status" value="1"/>
</dbReference>
<reference evidence="3 4" key="1">
    <citation type="journal article" date="2021" name="Microbiol. Resour. Announc.">
        <title>Complete Genome Sequences of Two Rhodococcus sp. Strains with Large and Linear Chromosomes, Isolated from Apple Rhizosphere.</title>
        <authorList>
            <person name="Benning S."/>
            <person name="Brugnone N."/>
            <person name="Siani R."/>
            <person name="Kublik S."/>
            <person name="Schloter M."/>
            <person name="Rad V."/>
        </authorList>
    </citation>
    <scope>NUCLEOTIDE SEQUENCE [LARGE SCALE GENOMIC DNA]</scope>
    <source>
        <strain evidence="3 4">R79</strain>
    </source>
</reference>
<dbReference type="EMBL" id="CP070619">
    <property type="protein sequence ID" value="QSE88168.1"/>
    <property type="molecule type" value="Genomic_DNA"/>
</dbReference>
<keyword evidence="4" id="KW-1185">Reference proteome</keyword>
<dbReference type="RefSeq" id="WP_206004921.1">
    <property type="nucleotide sequence ID" value="NZ_CP070619.1"/>
</dbReference>
<sequence>MSDLPVMNYRLLGRSGLRVSDLALGTMTFGATTGWGVEEQTARELYELYREAGGNYLDTANQYAAGASERIVGELVAGHRDEVVIASKYTNAAPGNGDPNAGGNQRKNMIASVEASLRRLGTDHLDLYVVHSWDLLTPVEEVMRGLDDLVRAGKVLYVGVSNTPAWVIARANTLAELRGWTRYVGLQIEYSLLGRSAEAEYLPMAAELGLSVLAWSPLKNGLLTGKYAGGGGRDSRLSSEVWGSPAMAWADPHGSAAGPVVETLVAMAAELGVTPAQLALAWLRHREVHVVPIVGATSAGQLRDNFGCLRLALTPEQVARLDEASAVPLAYPHHYLASPMARSYRSAGMYDRIAR</sequence>
<proteinExistence type="predicted"/>
<dbReference type="InterPro" id="IPR036812">
    <property type="entry name" value="NAD(P)_OxRdtase_dom_sf"/>
</dbReference>
<evidence type="ECO:0000259" key="2">
    <source>
        <dbReference type="Pfam" id="PF00248"/>
    </source>
</evidence>
<dbReference type="InterPro" id="IPR023210">
    <property type="entry name" value="NADP_OxRdtase_dom"/>
</dbReference>
<name>A0A974VYY5_9NOCA</name>
<gene>
    <name evidence="3" type="ORF">JWS13_05815</name>
</gene>
<feature type="domain" description="NADP-dependent oxidoreductase" evidence="2">
    <location>
        <begin position="22"/>
        <end position="325"/>
    </location>
</feature>
<protein>
    <submittedName>
        <fullName evidence="3">Aldo/keto reductase</fullName>
    </submittedName>
</protein>
<dbReference type="InterPro" id="IPR050523">
    <property type="entry name" value="AKR_Detox_Biosynth"/>
</dbReference>
<reference evidence="3 4" key="2">
    <citation type="journal article" date="2022" name="Arch. Microbiol.">
        <title>Rhodococcus pseudokoreensis sp. nov. isolated from the rhizosphere of young M26 apple rootstocks.</title>
        <authorList>
            <person name="Kampfer P."/>
            <person name="Glaeser S.P."/>
            <person name="Blom J."/>
            <person name="Wolf J."/>
            <person name="Benning S."/>
            <person name="Schloter M."/>
            <person name="Neumann-Schaal M."/>
        </authorList>
    </citation>
    <scope>NUCLEOTIDE SEQUENCE [LARGE SCALE GENOMIC DNA]</scope>
    <source>
        <strain evidence="3 4">R79</strain>
    </source>
</reference>
<dbReference type="Gene3D" id="3.20.20.100">
    <property type="entry name" value="NADP-dependent oxidoreductase domain"/>
    <property type="match status" value="1"/>
</dbReference>
<dbReference type="PANTHER" id="PTHR43364">
    <property type="entry name" value="NADH-SPECIFIC METHYLGLYOXAL REDUCTASE-RELATED"/>
    <property type="match status" value="1"/>
</dbReference>
<dbReference type="Pfam" id="PF00248">
    <property type="entry name" value="Aldo_ket_red"/>
    <property type="match status" value="1"/>
</dbReference>
<keyword evidence="1" id="KW-0560">Oxidoreductase</keyword>
<evidence type="ECO:0000313" key="3">
    <source>
        <dbReference type="EMBL" id="QSE88168.1"/>
    </source>
</evidence>
<accession>A0A974VYY5</accession>
<evidence type="ECO:0000313" key="4">
    <source>
        <dbReference type="Proteomes" id="UP000662986"/>
    </source>
</evidence>